<feature type="domain" description="DUF6916" evidence="1">
    <location>
        <begin position="4"/>
        <end position="91"/>
    </location>
</feature>
<dbReference type="InterPro" id="IPR054209">
    <property type="entry name" value="DUF6916"/>
</dbReference>
<comment type="caution">
    <text evidence="2">The sequence shown here is derived from an EMBL/GenBank/DDBJ whole genome shotgun (WGS) entry which is preliminary data.</text>
</comment>
<sequence>MEKFTYDLLEQAIGKDVQVFEPDSEKQIAELKITKVTRPDKEDEEFESFSVLLSGKEEEHCGQGNYKLKSDAFGEVTLFMCPHAVDKYQIVISRKKSG</sequence>
<keyword evidence="3" id="KW-1185">Reference proteome</keyword>
<gene>
    <name evidence="2" type="ORF">GCM10009092_15840</name>
</gene>
<evidence type="ECO:0000313" key="2">
    <source>
        <dbReference type="EMBL" id="GAA0352282.1"/>
    </source>
</evidence>
<reference evidence="3" key="1">
    <citation type="journal article" date="2019" name="Int. J. Syst. Evol. Microbiol.">
        <title>The Global Catalogue of Microorganisms (GCM) 10K type strain sequencing project: providing services to taxonomists for standard genome sequencing and annotation.</title>
        <authorList>
            <consortium name="The Broad Institute Genomics Platform"/>
            <consortium name="The Broad Institute Genome Sequencing Center for Infectious Disease"/>
            <person name="Wu L."/>
            <person name="Ma J."/>
        </authorList>
    </citation>
    <scope>NUCLEOTIDE SEQUENCE [LARGE SCALE GENOMIC DNA]</scope>
    <source>
        <strain evidence="3">JCM 13378</strain>
    </source>
</reference>
<dbReference type="EMBL" id="BAAAEI010000006">
    <property type="protein sequence ID" value="GAA0352282.1"/>
    <property type="molecule type" value="Genomic_DNA"/>
</dbReference>
<dbReference type="RefSeq" id="WP_343843853.1">
    <property type="nucleotide sequence ID" value="NZ_BAAAEI010000006.1"/>
</dbReference>
<accession>A0ABP3GUS3</accession>
<name>A0ABP3GUS3_9ALTE</name>
<evidence type="ECO:0000259" key="1">
    <source>
        <dbReference type="Pfam" id="PF21880"/>
    </source>
</evidence>
<protein>
    <recommendedName>
        <fullName evidence="1">DUF6916 domain-containing protein</fullName>
    </recommendedName>
</protein>
<proteinExistence type="predicted"/>
<dbReference type="Pfam" id="PF21880">
    <property type="entry name" value="DUF6916"/>
    <property type="match status" value="1"/>
</dbReference>
<dbReference type="Proteomes" id="UP001501757">
    <property type="component" value="Unassembled WGS sequence"/>
</dbReference>
<organism evidence="2 3">
    <name type="scientific">Bowmanella denitrificans</name>
    <dbReference type="NCBI Taxonomy" id="366582"/>
    <lineage>
        <taxon>Bacteria</taxon>
        <taxon>Pseudomonadati</taxon>
        <taxon>Pseudomonadota</taxon>
        <taxon>Gammaproteobacteria</taxon>
        <taxon>Alteromonadales</taxon>
        <taxon>Alteromonadaceae</taxon>
        <taxon>Bowmanella</taxon>
    </lineage>
</organism>
<evidence type="ECO:0000313" key="3">
    <source>
        <dbReference type="Proteomes" id="UP001501757"/>
    </source>
</evidence>